<evidence type="ECO:0000256" key="3">
    <source>
        <dbReference type="ARBA" id="ARBA00009466"/>
    </source>
</evidence>
<dbReference type="GO" id="GO:0005737">
    <property type="term" value="C:cytoplasm"/>
    <property type="evidence" value="ECO:0007669"/>
    <property type="project" value="UniProtKB-SubCell"/>
</dbReference>
<dbReference type="Gene3D" id="1.25.10.10">
    <property type="entry name" value="Leucine-rich Repeat Variant"/>
    <property type="match status" value="2"/>
</dbReference>
<evidence type="ECO:0000256" key="6">
    <source>
        <dbReference type="ARBA" id="ARBA00022927"/>
    </source>
</evidence>
<dbReference type="SMART" id="SM00913">
    <property type="entry name" value="IBN_N"/>
    <property type="match status" value="1"/>
</dbReference>
<dbReference type="Pfam" id="PF03810">
    <property type="entry name" value="IBN_N"/>
    <property type="match status" value="1"/>
</dbReference>
<keyword evidence="7" id="KW-0539">Nucleus</keyword>
<reference evidence="9" key="1">
    <citation type="submission" date="2020-07" db="EMBL/GenBank/DDBJ databases">
        <title>Multicomponent nature underlies the extraordinary mechanical properties of spider dragline silk.</title>
        <authorList>
            <person name="Kono N."/>
            <person name="Nakamura H."/>
            <person name="Mori M."/>
            <person name="Yoshida Y."/>
            <person name="Ohtoshi R."/>
            <person name="Malay A.D."/>
            <person name="Moran D.A.P."/>
            <person name="Tomita M."/>
            <person name="Numata K."/>
            <person name="Arakawa K."/>
        </authorList>
    </citation>
    <scope>NUCLEOTIDE SEQUENCE</scope>
</reference>
<evidence type="ECO:0000256" key="1">
    <source>
        <dbReference type="ARBA" id="ARBA00004123"/>
    </source>
</evidence>
<comment type="caution">
    <text evidence="9">The sequence shown here is derived from an EMBL/GenBank/DDBJ whole genome shotgun (WGS) entry which is preliminary data.</text>
</comment>
<keyword evidence="10" id="KW-1185">Reference proteome</keyword>
<evidence type="ECO:0000256" key="4">
    <source>
        <dbReference type="ARBA" id="ARBA00022448"/>
    </source>
</evidence>
<dbReference type="FunFam" id="1.25.10.10:FF:000554">
    <property type="entry name" value="Exportin-7"/>
    <property type="match status" value="1"/>
</dbReference>
<evidence type="ECO:0000313" key="9">
    <source>
        <dbReference type="EMBL" id="GFQ72460.1"/>
    </source>
</evidence>
<dbReference type="PANTHER" id="PTHR12596">
    <property type="entry name" value="EXPORTIN 4,7-RELATED"/>
    <property type="match status" value="1"/>
</dbReference>
<proteinExistence type="inferred from homology"/>
<dbReference type="GO" id="GO:0005049">
    <property type="term" value="F:nuclear export signal receptor activity"/>
    <property type="evidence" value="ECO:0007669"/>
    <property type="project" value="InterPro"/>
</dbReference>
<dbReference type="GO" id="GO:0005643">
    <property type="term" value="C:nuclear pore"/>
    <property type="evidence" value="ECO:0007669"/>
    <property type="project" value="TreeGrafter"/>
</dbReference>
<feature type="domain" description="Importin N-terminal" evidence="8">
    <location>
        <begin position="29"/>
        <end position="95"/>
    </location>
</feature>
<dbReference type="InterPro" id="IPR044189">
    <property type="entry name" value="XPO4/7-like"/>
</dbReference>
<evidence type="ECO:0000256" key="7">
    <source>
        <dbReference type="ARBA" id="ARBA00023242"/>
    </source>
</evidence>
<dbReference type="GO" id="GO:0006611">
    <property type="term" value="P:protein export from nucleus"/>
    <property type="evidence" value="ECO:0007669"/>
    <property type="project" value="TreeGrafter"/>
</dbReference>
<gene>
    <name evidence="9" type="primary">XPO7</name>
    <name evidence="9" type="ORF">TNCT_367041</name>
</gene>
<accession>A0A8X6F6I3</accession>
<dbReference type="Pfam" id="PF25795">
    <property type="entry name" value="TPR_XPO7"/>
    <property type="match status" value="1"/>
</dbReference>
<comment type="subcellular location">
    <subcellularLocation>
        <location evidence="2">Cytoplasm</location>
    </subcellularLocation>
    <subcellularLocation>
        <location evidence="1">Nucleus</location>
    </subcellularLocation>
</comment>
<dbReference type="InterPro" id="IPR011989">
    <property type="entry name" value="ARM-like"/>
</dbReference>
<protein>
    <submittedName>
        <fullName evidence="9">Exportin-7</fullName>
    </submittedName>
</protein>
<dbReference type="InterPro" id="IPR001494">
    <property type="entry name" value="Importin-beta_N"/>
</dbReference>
<name>A0A8X6F6I3_TRICU</name>
<dbReference type="PROSITE" id="PS50166">
    <property type="entry name" value="IMPORTIN_B_NT"/>
    <property type="match status" value="1"/>
</dbReference>
<evidence type="ECO:0000256" key="5">
    <source>
        <dbReference type="ARBA" id="ARBA00022490"/>
    </source>
</evidence>
<dbReference type="AlphaFoldDB" id="A0A8X6F6I3"/>
<dbReference type="FunFam" id="1.25.10.10:FF:000042">
    <property type="entry name" value="exportin-7 isoform X1"/>
    <property type="match status" value="1"/>
</dbReference>
<comment type="similarity">
    <text evidence="3">Belongs to the exportin family.</text>
</comment>
<dbReference type="OrthoDB" id="244158at2759"/>
<dbReference type="SUPFAM" id="SSF48371">
    <property type="entry name" value="ARM repeat"/>
    <property type="match status" value="1"/>
</dbReference>
<keyword evidence="4" id="KW-0813">Transport</keyword>
<keyword evidence="5" id="KW-0963">Cytoplasm</keyword>
<keyword evidence="6" id="KW-0653">Protein transport</keyword>
<dbReference type="GO" id="GO:0031267">
    <property type="term" value="F:small GTPase binding"/>
    <property type="evidence" value="ECO:0007669"/>
    <property type="project" value="InterPro"/>
</dbReference>
<dbReference type="InterPro" id="IPR057947">
    <property type="entry name" value="TPR_XPO7/RBP17"/>
</dbReference>
<dbReference type="Proteomes" id="UP000887116">
    <property type="component" value="Unassembled WGS sequence"/>
</dbReference>
<dbReference type="PANTHER" id="PTHR12596:SF2">
    <property type="entry name" value="EXPORTIN-7 ISOFORM X1"/>
    <property type="match status" value="1"/>
</dbReference>
<evidence type="ECO:0000256" key="2">
    <source>
        <dbReference type="ARBA" id="ARBA00004496"/>
    </source>
</evidence>
<organism evidence="9 10">
    <name type="scientific">Trichonephila clavata</name>
    <name type="common">Joro spider</name>
    <name type="synonym">Nephila clavata</name>
    <dbReference type="NCBI Taxonomy" id="2740835"/>
    <lineage>
        <taxon>Eukaryota</taxon>
        <taxon>Metazoa</taxon>
        <taxon>Ecdysozoa</taxon>
        <taxon>Arthropoda</taxon>
        <taxon>Chelicerata</taxon>
        <taxon>Arachnida</taxon>
        <taxon>Araneae</taxon>
        <taxon>Araneomorphae</taxon>
        <taxon>Entelegynae</taxon>
        <taxon>Araneoidea</taxon>
        <taxon>Nephilidae</taxon>
        <taxon>Trichonephila</taxon>
    </lineage>
</organism>
<evidence type="ECO:0000313" key="10">
    <source>
        <dbReference type="Proteomes" id="UP000887116"/>
    </source>
</evidence>
<dbReference type="EMBL" id="BMAO01001322">
    <property type="protein sequence ID" value="GFQ72460.1"/>
    <property type="molecule type" value="Genomic_DNA"/>
</dbReference>
<sequence>MADEQDLTQLEVLCKQFYDANNPEERATAEKALVNFVHVPDCLPTCRLLLERGDSSYAQLLAATTLTKLVSRNPQTLTLQQRIEIKNYVLSYLARCPKLATFVTQALVQLYSRLTKVGWFESNKKEHVFRNVIGQLSGFLQGPVEYCVIGIQLLSQVTCEINQINESEANKSLTKQRKTATSFRDTELYDIFQLACDLLRRALENWKTPSFKDEAEHNLMSSLLRLAYNCISFDFIGTSPDESSDDLFTVQIPTSWRPAFLDFNSLQLFFDLYHCLTPSLSSMALLCLVQIASVRRTLFNNEERGKYLAQLVNGIKSILENPQKLSDTSNYHEFCRLLARLKINYQLGELVRVESYPETIRLIAKFTVTSLQMWQFAPNSIHYLLSLWQRMVASVPYVKASEPHLLETYTPEVTQAFVTSRLEAVAVVIRDGLEDPLEDLGMVQQQLDQMSIIGRCEYEKTCALLVQLFDQTAQRYQELVNIVPSPQVDIAVQEGQLTWLVYIIAAAIGGRVSFNTADEYDAMDGELICRVLQLMNLTDNRISQNGCEKLELAMIYFFQQFRKIYVGDQIQRASKVYKRLSEVLGVADESMVLSVFVRKILTNLKYWSRSEQIINRTLQLLSDLSVGYTSVRKLVKLDEVQFMLSNHTSEHFPFLGSAMQLNDMRCRSVFYTALGRLLLINLGEDEERFEQFMLPLTTTFEAVGNSLSAAESGVFDESETKKQLIGLARDLRGLAFAFNTKISYMMLFEWIYPAYTPILHRAIEMWYHDPAVTTPVLKLFAELVVNRSQRLQFDVSSPNGVLLFREASKVIVNYGTRLLTMTSIQKDQVYKMKLKGISICFSMLKSALCGGYVNFGVFRWYGDVALDDALNTFVKMLLSIPQSDMLHYPKLSQTYYVLLECLAQDHMNFISSLEPQLFLYILSSISEGLSSSDTMVCAGCCAALDHLVTYIFKKISKVGRKRRTSDTEQHEEETCLRVLKQHPEILQQMLSTNLNIVIFEECRNQWSMSRPLLGLILLNEEYFNQLRQSIINSQLPEKRCIMATWFDSLMDGIERNLQTKNRERFTQNLSVFRRDVNDTLKGPNILNASIYERCQSVCLPNLEW</sequence>
<evidence type="ECO:0000259" key="8">
    <source>
        <dbReference type="PROSITE" id="PS50166"/>
    </source>
</evidence>
<dbReference type="InterPro" id="IPR016024">
    <property type="entry name" value="ARM-type_fold"/>
</dbReference>